<keyword evidence="2" id="KW-0694">RNA-binding</keyword>
<dbReference type="CDD" id="cd22408">
    <property type="entry name" value="KH-I_Vigilin_rpt4"/>
    <property type="match status" value="1"/>
</dbReference>
<keyword evidence="7" id="KW-1185">Reference proteome</keyword>
<dbReference type="EMBL" id="ML996577">
    <property type="protein sequence ID" value="KAF2755730.1"/>
    <property type="molecule type" value="Genomic_DNA"/>
</dbReference>
<feature type="region of interest" description="Disordered" evidence="4">
    <location>
        <begin position="816"/>
        <end position="844"/>
    </location>
</feature>
<gene>
    <name evidence="6" type="ORF">EJ05DRAFT_540392</name>
</gene>
<evidence type="ECO:0000313" key="6">
    <source>
        <dbReference type="EMBL" id="KAF2755730.1"/>
    </source>
</evidence>
<feature type="coiled-coil region" evidence="3">
    <location>
        <begin position="360"/>
        <end position="394"/>
    </location>
</feature>
<dbReference type="InterPro" id="IPR036612">
    <property type="entry name" value="KH_dom_type_1_sf"/>
</dbReference>
<dbReference type="Gene3D" id="3.30.1370.10">
    <property type="entry name" value="K Homology domain, type 1"/>
    <property type="match status" value="8"/>
</dbReference>
<evidence type="ECO:0000256" key="1">
    <source>
        <dbReference type="ARBA" id="ARBA00022737"/>
    </source>
</evidence>
<dbReference type="CDD" id="cd22450">
    <property type="entry name" value="KH-I_ScSCP160_rpt5"/>
    <property type="match status" value="1"/>
</dbReference>
<sequence length="1297" mass="141760">MASSLSPAEQLQAQADAEKAHRVTVEDVPDEDDNIGKSSTDASSSSWAAPMSEKAAGKKKAAETSLNVKDDKAFPSLGSASKGPAVNSSTNMNWGKQNGINGAAANTAPRSSGAPTLQMPGLRPAGPGLVLPGRHQESIDLTPSQMLPRHQMKKPIKDTLNDINRTSKAKVTMREVGGKYKFESQGPTVDDVRNALRQVARELGTKQSLKIPVPASMRQHIIGKGGAVVNGIKQKSGANIQLPKQDAVNTEDEDAEVDILIEGDPVGAELARREIQNIINEREKNTSVNYRLKDIPAEFYPFLSGLSHPHGPAGPGENIIQVKIPDYYHYHATPPPQQSADGRFAFAAQPNHPIQISGRRPAALQLRGELEREVERLRQELAVKEVTIEKAKHRFIVGEHGVPHHDFLEETGCTVILPPHHEDLDVVYVIGPSNRLEGAEEKAWDLVDSMSMTAVDVAKQHRQANPTAEHARGLFQYLRQRQIIEELERQHEVSIVHPSTQPTAWNIYARSGAKSARLVNQDLVSLIASHPPSRIKSIPVDPFYLPHLRSRVAPRIREDHGVFLALPEEFQEQPELVLVYEASEPPSDYNVPRGQPGTEVAAKFAQALQQAQQEIESIIGGHKAVQSQEVDAPSKFHDKIRRYVAKEQQSLPATQVPIQVLLANQRAQRAAAQQNTFSGLSMRGPQDTLPAMYAKVLEFIKQEEKDELARGYVTSCDFPQQYVKMLVGQGGRNIIKLREDFDVEINAQQEGKVEFKGPQAKAEAAKAHVLSELKRWKDQATHEMTVAPEFHALLIGAGGQNVNRLADRYGVRINFPKSKDSKMDDAASVSEAGDRKRSQAPQAANKVIITGPLAGADAARKEFEDLLKFEVDHSHTATIPVPRSRVGMLLGQGGREVEEIRRETGARIDVPKPDPEADPNSKVEITVKGTKTAVEAAKKLLTSRVKVLENTVTRTINVDSAHHKALIGSGGANIRDIVIKAGGPEDRRGITRMVRFPNANTDGTEIRVEGRKEVVDKIVAAIQEIAASRDSQVEEVLEVDKDKHRLLIGRGGEKRRSLESQFEVSLDIPKVDVEGPARNRVRITGQPDAVSKAKEHILELVKGQEGETIQVPHHLHHVLADNNNFFRVLRNNHKVRVDHGGQKPPQRPAVSTPATANGGNLPLITDDVNGSGEMPYRWSISEPAVIETSDETIPWILIGPSAEEVAKAKQLIESKLANAPSGGSVTGHLALPDSRSYGSIVGPGGSKINSLRKQTGTQIQVPRNGSDAPIEITGSKEGVEKAKSLIVELVGQGQRRE</sequence>
<feature type="domain" description="K Homology" evidence="5">
    <location>
        <begin position="205"/>
        <end position="280"/>
    </location>
</feature>
<dbReference type="CDD" id="cd02394">
    <property type="entry name" value="KH-I_Vigilin_rpt6"/>
    <property type="match status" value="1"/>
</dbReference>
<dbReference type="SUPFAM" id="SSF54791">
    <property type="entry name" value="Eukaryotic type KH-domain (KH-domain type I)"/>
    <property type="match status" value="7"/>
</dbReference>
<feature type="domain" description="K Homology" evidence="5">
    <location>
        <begin position="873"/>
        <end position="946"/>
    </location>
</feature>
<feature type="domain" description="K Homology" evidence="5">
    <location>
        <begin position="950"/>
        <end position="1027"/>
    </location>
</feature>
<proteinExistence type="predicted"/>
<dbReference type="OrthoDB" id="10027144at2759"/>
<dbReference type="Pfam" id="PF22952">
    <property type="entry name" value="KH_11"/>
    <property type="match status" value="1"/>
</dbReference>
<evidence type="ECO:0000256" key="3">
    <source>
        <dbReference type="SAM" id="Coils"/>
    </source>
</evidence>
<dbReference type="Pfam" id="PF00013">
    <property type="entry name" value="KH_1"/>
    <property type="match status" value="6"/>
</dbReference>
<evidence type="ECO:0000256" key="2">
    <source>
        <dbReference type="PROSITE-ProRule" id="PRU00117"/>
    </source>
</evidence>
<dbReference type="CDD" id="cd00105">
    <property type="entry name" value="KH-I"/>
    <property type="match status" value="1"/>
</dbReference>
<protein>
    <recommendedName>
        <fullName evidence="5">K Homology domain-containing protein</fullName>
    </recommendedName>
</protein>
<evidence type="ECO:0000313" key="7">
    <source>
        <dbReference type="Proteomes" id="UP000799437"/>
    </source>
</evidence>
<feature type="domain" description="K Homology" evidence="5">
    <location>
        <begin position="1031"/>
        <end position="1102"/>
    </location>
</feature>
<dbReference type="SMART" id="SM00322">
    <property type="entry name" value="KH"/>
    <property type="match status" value="8"/>
</dbReference>
<dbReference type="GO" id="GO:0003723">
    <property type="term" value="F:RNA binding"/>
    <property type="evidence" value="ECO:0007669"/>
    <property type="project" value="UniProtKB-UniRule"/>
</dbReference>
<dbReference type="InterPro" id="IPR004087">
    <property type="entry name" value="KH_dom"/>
</dbReference>
<dbReference type="InterPro" id="IPR054548">
    <property type="entry name" value="SCP160-like_KH"/>
</dbReference>
<feature type="region of interest" description="Disordered" evidence="4">
    <location>
        <begin position="1137"/>
        <end position="1168"/>
    </location>
</feature>
<dbReference type="PANTHER" id="PTHR10288">
    <property type="entry name" value="KH DOMAIN CONTAINING RNA BINDING PROTEIN"/>
    <property type="match status" value="1"/>
</dbReference>
<accession>A0A6A6W1B9</accession>
<feature type="compositionally biased region" description="Polar residues" evidence="4">
    <location>
        <begin position="1"/>
        <end position="13"/>
    </location>
</feature>
<keyword evidence="3" id="KW-0175">Coiled coil</keyword>
<name>A0A6A6W1B9_9PEZI</name>
<feature type="region of interest" description="Disordered" evidence="4">
    <location>
        <begin position="1"/>
        <end position="67"/>
    </location>
</feature>
<feature type="domain" description="K Homology" evidence="5">
    <location>
        <begin position="380"/>
        <end position="451"/>
    </location>
</feature>
<dbReference type="Proteomes" id="UP000799437">
    <property type="component" value="Unassembled WGS sequence"/>
</dbReference>
<dbReference type="InterPro" id="IPR004088">
    <property type="entry name" value="KH_dom_type_1"/>
</dbReference>
<feature type="domain" description="K Homology" evidence="5">
    <location>
        <begin position="1223"/>
        <end position="1291"/>
    </location>
</feature>
<feature type="compositionally biased region" description="Basic and acidic residues" evidence="4">
    <location>
        <begin position="16"/>
        <end position="25"/>
    </location>
</feature>
<feature type="compositionally biased region" description="Low complexity" evidence="4">
    <location>
        <begin position="38"/>
        <end position="49"/>
    </location>
</feature>
<evidence type="ECO:0000256" key="4">
    <source>
        <dbReference type="SAM" id="MobiDB-lite"/>
    </source>
</evidence>
<evidence type="ECO:0000259" key="5">
    <source>
        <dbReference type="SMART" id="SM00322"/>
    </source>
</evidence>
<keyword evidence="1" id="KW-0677">Repeat</keyword>
<dbReference type="RefSeq" id="XP_033598181.1">
    <property type="nucleotide sequence ID" value="XM_033749601.1"/>
</dbReference>
<organism evidence="6 7">
    <name type="scientific">Pseudovirgaria hyperparasitica</name>
    <dbReference type="NCBI Taxonomy" id="470096"/>
    <lineage>
        <taxon>Eukaryota</taxon>
        <taxon>Fungi</taxon>
        <taxon>Dikarya</taxon>
        <taxon>Ascomycota</taxon>
        <taxon>Pezizomycotina</taxon>
        <taxon>Dothideomycetes</taxon>
        <taxon>Dothideomycetes incertae sedis</taxon>
        <taxon>Acrospermales</taxon>
        <taxon>Acrospermaceae</taxon>
        <taxon>Pseudovirgaria</taxon>
    </lineage>
</organism>
<feature type="domain" description="K Homology" evidence="5">
    <location>
        <begin position="710"/>
        <end position="774"/>
    </location>
</feature>
<feature type="domain" description="K Homology" evidence="5">
    <location>
        <begin position="778"/>
        <end position="868"/>
    </location>
</feature>
<dbReference type="PROSITE" id="PS50084">
    <property type="entry name" value="KH_TYPE_1"/>
    <property type="match status" value="8"/>
</dbReference>
<reference evidence="6" key="1">
    <citation type="journal article" date="2020" name="Stud. Mycol.">
        <title>101 Dothideomycetes genomes: a test case for predicting lifestyles and emergence of pathogens.</title>
        <authorList>
            <person name="Haridas S."/>
            <person name="Albert R."/>
            <person name="Binder M."/>
            <person name="Bloem J."/>
            <person name="Labutti K."/>
            <person name="Salamov A."/>
            <person name="Andreopoulos B."/>
            <person name="Baker S."/>
            <person name="Barry K."/>
            <person name="Bills G."/>
            <person name="Bluhm B."/>
            <person name="Cannon C."/>
            <person name="Castanera R."/>
            <person name="Culley D."/>
            <person name="Daum C."/>
            <person name="Ezra D."/>
            <person name="Gonzalez J."/>
            <person name="Henrissat B."/>
            <person name="Kuo A."/>
            <person name="Liang C."/>
            <person name="Lipzen A."/>
            <person name="Lutzoni F."/>
            <person name="Magnuson J."/>
            <person name="Mondo S."/>
            <person name="Nolan M."/>
            <person name="Ohm R."/>
            <person name="Pangilinan J."/>
            <person name="Park H.-J."/>
            <person name="Ramirez L."/>
            <person name="Alfaro M."/>
            <person name="Sun H."/>
            <person name="Tritt A."/>
            <person name="Yoshinaga Y."/>
            <person name="Zwiers L.-H."/>
            <person name="Turgeon B."/>
            <person name="Goodwin S."/>
            <person name="Spatafora J."/>
            <person name="Crous P."/>
            <person name="Grigoriev I."/>
        </authorList>
    </citation>
    <scope>NUCLEOTIDE SEQUENCE</scope>
    <source>
        <strain evidence="6">CBS 121739</strain>
    </source>
</reference>
<dbReference type="GeneID" id="54490655"/>